<reference evidence="1 2" key="1">
    <citation type="journal article" date="2017" name="Nature">
        <title>The Apostasia genome and the evolution of orchids.</title>
        <authorList>
            <person name="Zhang G.Q."/>
            <person name="Liu K.W."/>
            <person name="Li Z."/>
            <person name="Lohaus R."/>
            <person name="Hsiao Y.Y."/>
            <person name="Niu S.C."/>
            <person name="Wang J.Y."/>
            <person name="Lin Y.C."/>
            <person name="Xu Q."/>
            <person name="Chen L.J."/>
            <person name="Yoshida K."/>
            <person name="Fujiwara S."/>
            <person name="Wang Z.W."/>
            <person name="Zhang Y.Q."/>
            <person name="Mitsuda N."/>
            <person name="Wang M."/>
            <person name="Liu G.H."/>
            <person name="Pecoraro L."/>
            <person name="Huang H.X."/>
            <person name="Xiao X.J."/>
            <person name="Lin M."/>
            <person name="Wu X.Y."/>
            <person name="Wu W.L."/>
            <person name="Chen Y.Y."/>
            <person name="Chang S.B."/>
            <person name="Sakamoto S."/>
            <person name="Ohme-Takagi M."/>
            <person name="Yagi M."/>
            <person name="Zeng S.J."/>
            <person name="Shen C.Y."/>
            <person name="Yeh C.M."/>
            <person name="Luo Y.B."/>
            <person name="Tsai W.C."/>
            <person name="Van de Peer Y."/>
            <person name="Liu Z.J."/>
        </authorList>
    </citation>
    <scope>NUCLEOTIDE SEQUENCE [LARGE SCALE GENOMIC DNA]</scope>
    <source>
        <strain evidence="2">cv. Shenzhen</strain>
        <tissue evidence="1">Stem</tissue>
    </source>
</reference>
<organism evidence="1 2">
    <name type="scientific">Apostasia shenzhenica</name>
    <dbReference type="NCBI Taxonomy" id="1088818"/>
    <lineage>
        <taxon>Eukaryota</taxon>
        <taxon>Viridiplantae</taxon>
        <taxon>Streptophyta</taxon>
        <taxon>Embryophyta</taxon>
        <taxon>Tracheophyta</taxon>
        <taxon>Spermatophyta</taxon>
        <taxon>Magnoliopsida</taxon>
        <taxon>Liliopsida</taxon>
        <taxon>Asparagales</taxon>
        <taxon>Orchidaceae</taxon>
        <taxon>Apostasioideae</taxon>
        <taxon>Apostasia</taxon>
    </lineage>
</organism>
<evidence type="ECO:0000313" key="2">
    <source>
        <dbReference type="Proteomes" id="UP000236161"/>
    </source>
</evidence>
<dbReference type="PANTHER" id="PTHR11649">
    <property type="entry name" value="MSS1/TRME-RELATED GTP-BINDING PROTEIN"/>
    <property type="match status" value="1"/>
</dbReference>
<evidence type="ECO:0000313" key="1">
    <source>
        <dbReference type="EMBL" id="PKA55972.1"/>
    </source>
</evidence>
<proteinExistence type="predicted"/>
<dbReference type="AlphaFoldDB" id="A0A2I0AK85"/>
<dbReference type="STRING" id="1088818.A0A2I0AK85"/>
<dbReference type="InterPro" id="IPR027417">
    <property type="entry name" value="P-loop_NTPase"/>
</dbReference>
<dbReference type="OrthoDB" id="391988at2759"/>
<name>A0A2I0AK85_9ASPA</name>
<dbReference type="SUPFAM" id="SSF52540">
    <property type="entry name" value="P-loop containing nucleoside triphosphate hydrolases"/>
    <property type="match status" value="1"/>
</dbReference>
<accession>A0A2I0AK85</accession>
<sequence length="356" mass="39999">MAKRCTLEDFNLRAYMAWRPKVDSCNLSPKGLLLMEITPFLIPLARKKSPLPSARALVNADIFILLINRFAHASESARTDWSSFTKGYFLNRDTLVAVLLLVDASIPPQQIDLDCANWLGRNNIGMTFVFTKCDKTKAGKGSRPADNIKQFQVLIRANYREPPPWIMTSSVTGLGRDELLLHMSQSDLGQISDTRVQPSLIHDEPGPSLVTSSSMLQSGACHNQVWFDRAVPRTRRFFLTCKSRVRLPLCAPPSSGTLSFFLRVSWDPLHPTSTSYGAFIETLERWRPECAEPTPLLAVRMRENLPFGHQKIGLRPQLLGVTPNLLPPLGEPVSQNFRGCWQFSLTWSLASQPNRP</sequence>
<gene>
    <name evidence="1" type="ORF">AXF42_Ash014644</name>
</gene>
<dbReference type="PANTHER" id="PTHR11649:SF75">
    <property type="entry name" value="PROTEIN, PUTATIVE, EXPRESSED-RELATED"/>
    <property type="match status" value="1"/>
</dbReference>
<protein>
    <submittedName>
        <fullName evidence="1">GTP-binding protein</fullName>
    </submittedName>
</protein>
<dbReference type="Gene3D" id="3.40.50.300">
    <property type="entry name" value="P-loop containing nucleotide triphosphate hydrolases"/>
    <property type="match status" value="1"/>
</dbReference>
<dbReference type="Proteomes" id="UP000236161">
    <property type="component" value="Unassembled WGS sequence"/>
</dbReference>
<keyword evidence="2" id="KW-1185">Reference proteome</keyword>
<dbReference type="EMBL" id="KZ451976">
    <property type="protein sequence ID" value="PKA55972.1"/>
    <property type="molecule type" value="Genomic_DNA"/>
</dbReference>